<evidence type="ECO:0000313" key="2">
    <source>
        <dbReference type="Proteomes" id="UP000324585"/>
    </source>
</evidence>
<dbReference type="Proteomes" id="UP000324585">
    <property type="component" value="Unassembled WGS sequence"/>
</dbReference>
<organism evidence="1 2">
    <name type="scientific">Porphyridium purpureum</name>
    <name type="common">Red alga</name>
    <name type="synonym">Porphyridium cruentum</name>
    <dbReference type="NCBI Taxonomy" id="35688"/>
    <lineage>
        <taxon>Eukaryota</taxon>
        <taxon>Rhodophyta</taxon>
        <taxon>Bangiophyceae</taxon>
        <taxon>Porphyridiales</taxon>
        <taxon>Porphyridiaceae</taxon>
        <taxon>Porphyridium</taxon>
    </lineage>
</organism>
<sequence>MMELVAQSPLGVGAGVAVAACASSWIAYRIWEWRASAGHLPDRKKLKAGPQPRAAYGPLLLVKPWETVETAASAPDTLILVHTSFTVWSVLELAPFFYFAGKVMKEVSQAPGCVGSSACRSSRHLRGPLDTLSAWESVEALKTFYGSRTHGGIVQRFWNGKQFHKSPHYSTQRLSISRDDLPRAGDYTSTVQFWERVLAGEYLAFAPAQAPPAL</sequence>
<gene>
    <name evidence="1" type="ORF">FVE85_8584</name>
</gene>
<comment type="caution">
    <text evidence="1">The sequence shown here is derived from an EMBL/GenBank/DDBJ whole genome shotgun (WGS) entry which is preliminary data.</text>
</comment>
<accession>A0A5J4YNY5</accession>
<name>A0A5J4YNY5_PORPP</name>
<dbReference type="AlphaFoldDB" id="A0A5J4YNY5"/>
<dbReference type="InterPro" id="IPR011008">
    <property type="entry name" value="Dimeric_a/b-barrel"/>
</dbReference>
<keyword evidence="2" id="KW-1185">Reference proteome</keyword>
<protein>
    <recommendedName>
        <fullName evidence="3">DUF3291 domain-containing protein</fullName>
    </recommendedName>
</protein>
<evidence type="ECO:0000313" key="1">
    <source>
        <dbReference type="EMBL" id="KAA8493139.1"/>
    </source>
</evidence>
<reference evidence="2" key="1">
    <citation type="journal article" date="2019" name="Nat. Commun.">
        <title>Expansion of phycobilisome linker gene families in mesophilic red algae.</title>
        <authorList>
            <person name="Lee J."/>
            <person name="Kim D."/>
            <person name="Bhattacharya D."/>
            <person name="Yoon H.S."/>
        </authorList>
    </citation>
    <scope>NUCLEOTIDE SEQUENCE [LARGE SCALE GENOMIC DNA]</scope>
    <source>
        <strain evidence="2">CCMP 1328</strain>
    </source>
</reference>
<evidence type="ECO:0008006" key="3">
    <source>
        <dbReference type="Google" id="ProtNLM"/>
    </source>
</evidence>
<proteinExistence type="predicted"/>
<dbReference type="EMBL" id="VRMN01000007">
    <property type="protein sequence ID" value="KAA8493139.1"/>
    <property type="molecule type" value="Genomic_DNA"/>
</dbReference>
<dbReference type="SUPFAM" id="SSF54909">
    <property type="entry name" value="Dimeric alpha+beta barrel"/>
    <property type="match status" value="1"/>
</dbReference>